<name>A0ACD3AAT7_9AGAR</name>
<gene>
    <name evidence="1" type="ORF">BDN72DRAFT_964554</name>
</gene>
<accession>A0ACD3AAT7</accession>
<sequence length="548" mass="63132">MSTDVQVLKHARAKIGAKIRALRDRIRSPSLRSSRNSTPPPIHHLQPPVHHLPPPIHHLPPPIHRLPPEIMTQIFMWVQLIYRGTLSWWTNDAGILFGWKRVTRVCWYWRDVALSSTVLYTTILIDHRYSQAILELSGSATLSLISTPDYGRVFWSNEDLRAPVLAALPRVRNLWLGCESCKFLLPHLEKLDIPFQELYLYNWRSLPTTMFPISLRYLRLRLCLFSSYEWLSRLSNMVELILMPTLDSKEIHVDALLNILDRMPRLISLELSFKSKSPSTHVGQQRSQVKPILQYLKLSCPLGSIAQLLPRLTFAPWFKIDISLHGDNSKGYLLPLIFEQIGRHVRASSMILRTVRLTSTDYDSYKDVAISISEGEVEPCIRLSRGGNYKGITFMKCAEALPFDNVVCLIMDAPCDADGWDDSLGYSSTIPRLILRNREASFGFLNYLIATTKAKKGRGLEADTPFKSLEELMLHHVMYDYYFKSKDVLAALTARNKLGFKLRKLTLYNCRISVGSIKKLSKVVDVVEHWPQHWRWEEWCFENSDFGL</sequence>
<keyword evidence="2" id="KW-1185">Reference proteome</keyword>
<organism evidence="1 2">
    <name type="scientific">Pluteus cervinus</name>
    <dbReference type="NCBI Taxonomy" id="181527"/>
    <lineage>
        <taxon>Eukaryota</taxon>
        <taxon>Fungi</taxon>
        <taxon>Dikarya</taxon>
        <taxon>Basidiomycota</taxon>
        <taxon>Agaricomycotina</taxon>
        <taxon>Agaricomycetes</taxon>
        <taxon>Agaricomycetidae</taxon>
        <taxon>Agaricales</taxon>
        <taxon>Pluteineae</taxon>
        <taxon>Pluteaceae</taxon>
        <taxon>Pluteus</taxon>
    </lineage>
</organism>
<dbReference type="EMBL" id="ML208582">
    <property type="protein sequence ID" value="TFK62434.1"/>
    <property type="molecule type" value="Genomic_DNA"/>
</dbReference>
<reference evidence="1 2" key="1">
    <citation type="journal article" date="2019" name="Nat. Ecol. Evol.">
        <title>Megaphylogeny resolves global patterns of mushroom evolution.</title>
        <authorList>
            <person name="Varga T."/>
            <person name="Krizsan K."/>
            <person name="Foldi C."/>
            <person name="Dima B."/>
            <person name="Sanchez-Garcia M."/>
            <person name="Sanchez-Ramirez S."/>
            <person name="Szollosi G.J."/>
            <person name="Szarkandi J.G."/>
            <person name="Papp V."/>
            <person name="Albert L."/>
            <person name="Andreopoulos W."/>
            <person name="Angelini C."/>
            <person name="Antonin V."/>
            <person name="Barry K.W."/>
            <person name="Bougher N.L."/>
            <person name="Buchanan P."/>
            <person name="Buyck B."/>
            <person name="Bense V."/>
            <person name="Catcheside P."/>
            <person name="Chovatia M."/>
            <person name="Cooper J."/>
            <person name="Damon W."/>
            <person name="Desjardin D."/>
            <person name="Finy P."/>
            <person name="Geml J."/>
            <person name="Haridas S."/>
            <person name="Hughes K."/>
            <person name="Justo A."/>
            <person name="Karasinski D."/>
            <person name="Kautmanova I."/>
            <person name="Kiss B."/>
            <person name="Kocsube S."/>
            <person name="Kotiranta H."/>
            <person name="LaButti K.M."/>
            <person name="Lechner B.E."/>
            <person name="Liimatainen K."/>
            <person name="Lipzen A."/>
            <person name="Lukacs Z."/>
            <person name="Mihaltcheva S."/>
            <person name="Morgado L.N."/>
            <person name="Niskanen T."/>
            <person name="Noordeloos M.E."/>
            <person name="Ohm R.A."/>
            <person name="Ortiz-Santana B."/>
            <person name="Ovrebo C."/>
            <person name="Racz N."/>
            <person name="Riley R."/>
            <person name="Savchenko A."/>
            <person name="Shiryaev A."/>
            <person name="Soop K."/>
            <person name="Spirin V."/>
            <person name="Szebenyi C."/>
            <person name="Tomsovsky M."/>
            <person name="Tulloss R.E."/>
            <person name="Uehling J."/>
            <person name="Grigoriev I.V."/>
            <person name="Vagvolgyi C."/>
            <person name="Papp T."/>
            <person name="Martin F.M."/>
            <person name="Miettinen O."/>
            <person name="Hibbett D.S."/>
            <person name="Nagy L.G."/>
        </authorList>
    </citation>
    <scope>NUCLEOTIDE SEQUENCE [LARGE SCALE GENOMIC DNA]</scope>
    <source>
        <strain evidence="1 2">NL-1719</strain>
    </source>
</reference>
<protein>
    <submittedName>
        <fullName evidence="1">Uncharacterized protein</fullName>
    </submittedName>
</protein>
<evidence type="ECO:0000313" key="1">
    <source>
        <dbReference type="EMBL" id="TFK62434.1"/>
    </source>
</evidence>
<proteinExistence type="predicted"/>
<dbReference type="Proteomes" id="UP000308600">
    <property type="component" value="Unassembled WGS sequence"/>
</dbReference>
<evidence type="ECO:0000313" key="2">
    <source>
        <dbReference type="Proteomes" id="UP000308600"/>
    </source>
</evidence>